<evidence type="ECO:0000313" key="4">
    <source>
        <dbReference type="Proteomes" id="UP000785679"/>
    </source>
</evidence>
<organism evidence="3 4">
    <name type="scientific">Halteria grandinella</name>
    <dbReference type="NCBI Taxonomy" id="5974"/>
    <lineage>
        <taxon>Eukaryota</taxon>
        <taxon>Sar</taxon>
        <taxon>Alveolata</taxon>
        <taxon>Ciliophora</taxon>
        <taxon>Intramacronucleata</taxon>
        <taxon>Spirotrichea</taxon>
        <taxon>Stichotrichia</taxon>
        <taxon>Sporadotrichida</taxon>
        <taxon>Halteriidae</taxon>
        <taxon>Halteria</taxon>
    </lineage>
</organism>
<dbReference type="GO" id="GO:0003950">
    <property type="term" value="F:NAD+ poly-ADP-ribosyltransferase activity"/>
    <property type="evidence" value="ECO:0007669"/>
    <property type="project" value="UniProtKB-UniRule"/>
</dbReference>
<dbReference type="InterPro" id="IPR012317">
    <property type="entry name" value="Poly(ADP-ribose)pol_cat_dom"/>
</dbReference>
<dbReference type="InterPro" id="IPR051712">
    <property type="entry name" value="ARTD-AVP"/>
</dbReference>
<keyword evidence="1" id="KW-0328">Glycosyltransferase</keyword>
<accession>A0A8J8T9T7</accession>
<comment type="caution">
    <text evidence="3">The sequence shown here is derived from an EMBL/GenBank/DDBJ whole genome shotgun (WGS) entry which is preliminary data.</text>
</comment>
<dbReference type="PANTHER" id="PTHR45740:SF2">
    <property type="entry name" value="POLY [ADP-RIBOSE] POLYMERASE"/>
    <property type="match status" value="1"/>
</dbReference>
<name>A0A8J8T9T7_HALGN</name>
<evidence type="ECO:0000313" key="3">
    <source>
        <dbReference type="EMBL" id="TNV86583.1"/>
    </source>
</evidence>
<evidence type="ECO:0000256" key="1">
    <source>
        <dbReference type="RuleBase" id="RU362114"/>
    </source>
</evidence>
<dbReference type="AlphaFoldDB" id="A0A8J8T9T7"/>
<dbReference type="GO" id="GO:0005634">
    <property type="term" value="C:nucleus"/>
    <property type="evidence" value="ECO:0007669"/>
    <property type="project" value="TreeGrafter"/>
</dbReference>
<dbReference type="PROSITE" id="PS51059">
    <property type="entry name" value="PARP_CATALYTIC"/>
    <property type="match status" value="1"/>
</dbReference>
<evidence type="ECO:0000259" key="2">
    <source>
        <dbReference type="PROSITE" id="PS51059"/>
    </source>
</evidence>
<keyword evidence="1" id="KW-0808">Transferase</keyword>
<dbReference type="Pfam" id="PF00644">
    <property type="entry name" value="PARP"/>
    <property type="match status" value="1"/>
</dbReference>
<sequence length="250" mass="28593">MREKFSRPGEVADIKKIEKGPQDVKLKIIGFKHRDIKTQVKSILDKAVSFPPEWDRVEQLITGQQQLIISQLPVGSPEFTKVQLKFNLTMPGSQIQRIERIQNRKLWKVFQNELDDVTLKNNNERAQLLDLFHGSSGTPPNCIYESEEGFNIVYSNDGMWGRANYFAVNSQYSNSYAFRVPGLEIRQMFLASVIVGKYAKLNPDRTLREPPLNPSTGKKYDSVQGNTGGSDVYMVYSNKKAYPSYLITYK</sequence>
<dbReference type="EMBL" id="RRYP01000969">
    <property type="protein sequence ID" value="TNV86583.1"/>
    <property type="molecule type" value="Genomic_DNA"/>
</dbReference>
<keyword evidence="1" id="KW-0520">NAD</keyword>
<dbReference type="Proteomes" id="UP000785679">
    <property type="component" value="Unassembled WGS sequence"/>
</dbReference>
<keyword evidence="4" id="KW-1185">Reference proteome</keyword>
<dbReference type="OrthoDB" id="6133115at2759"/>
<proteinExistence type="predicted"/>
<protein>
    <recommendedName>
        <fullName evidence="1">Poly [ADP-ribose] polymerase</fullName>
        <shortName evidence="1">PARP</shortName>
        <ecNumber evidence="1">2.4.2.-</ecNumber>
    </recommendedName>
</protein>
<dbReference type="GO" id="GO:1990404">
    <property type="term" value="F:NAD+-protein mono-ADP-ribosyltransferase activity"/>
    <property type="evidence" value="ECO:0007669"/>
    <property type="project" value="TreeGrafter"/>
</dbReference>
<reference evidence="3" key="1">
    <citation type="submission" date="2019-06" db="EMBL/GenBank/DDBJ databases">
        <authorList>
            <person name="Zheng W."/>
        </authorList>
    </citation>
    <scope>NUCLEOTIDE SEQUENCE</scope>
    <source>
        <strain evidence="3">QDHG01</strain>
    </source>
</reference>
<dbReference type="SUPFAM" id="SSF56399">
    <property type="entry name" value="ADP-ribosylation"/>
    <property type="match status" value="1"/>
</dbReference>
<dbReference type="PANTHER" id="PTHR45740">
    <property type="entry name" value="POLY [ADP-RIBOSE] POLYMERASE"/>
    <property type="match status" value="1"/>
</dbReference>
<dbReference type="Gene3D" id="3.90.228.10">
    <property type="match status" value="1"/>
</dbReference>
<feature type="domain" description="PARP catalytic" evidence="2">
    <location>
        <begin position="55"/>
        <end position="250"/>
    </location>
</feature>
<dbReference type="EC" id="2.4.2.-" evidence="1"/>
<gene>
    <name evidence="3" type="ORF">FGO68_gene17160</name>
</gene>